<dbReference type="EMBL" id="JBHTJR010000028">
    <property type="protein sequence ID" value="MFD0992584.1"/>
    <property type="molecule type" value="Genomic_DNA"/>
</dbReference>
<evidence type="ECO:0000256" key="1">
    <source>
        <dbReference type="ARBA" id="ARBA00008791"/>
    </source>
</evidence>
<evidence type="ECO:0000313" key="4">
    <source>
        <dbReference type="Proteomes" id="UP001597062"/>
    </source>
</evidence>
<evidence type="ECO:0000259" key="2">
    <source>
        <dbReference type="Pfam" id="PF00582"/>
    </source>
</evidence>
<feature type="domain" description="UspA" evidence="2">
    <location>
        <begin position="1"/>
        <end position="142"/>
    </location>
</feature>
<dbReference type="PANTHER" id="PTHR46268">
    <property type="entry name" value="STRESS RESPONSE PROTEIN NHAX"/>
    <property type="match status" value="1"/>
</dbReference>
<dbReference type="Proteomes" id="UP001597062">
    <property type="component" value="Unassembled WGS sequence"/>
</dbReference>
<dbReference type="PANTHER" id="PTHR46268:SF6">
    <property type="entry name" value="UNIVERSAL STRESS PROTEIN UP12"/>
    <property type="match status" value="1"/>
</dbReference>
<sequence length="275" mass="31228">MKKILVPIDFSPTSENASKLAARIAKLADSEVHILNMIEVPTGVVDMTSGSSFSIPESMLYIRKVRDNMLTFKERIFSEVENVLHAIRFQSPIDGILSYSEKIEADMIIMGSRGHSRIQELLIGSNTEKVVRNSKIPVLVVKEDNENFIPRNIVFASSFKEGKDEALKKLLKLSKQFNNTIHLLKVNTPQNFENTNDCRNRIENFVKHLDIPNYTVNIYNDENIENGILNFSNEINSDMIALATHERSGLFHIFNRGITRSLAKNANRPVLTLRV</sequence>
<dbReference type="RefSeq" id="WP_386106020.1">
    <property type="nucleotide sequence ID" value="NZ_JBHTJR010000028.1"/>
</dbReference>
<protein>
    <submittedName>
        <fullName evidence="3">Universal stress protein</fullName>
    </submittedName>
</protein>
<dbReference type="SUPFAM" id="SSF52402">
    <property type="entry name" value="Adenine nucleotide alpha hydrolases-like"/>
    <property type="match status" value="2"/>
</dbReference>
<accession>A0ABW3JQG2</accession>
<dbReference type="Gene3D" id="3.40.50.620">
    <property type="entry name" value="HUPs"/>
    <property type="match status" value="2"/>
</dbReference>
<name>A0ABW3JQG2_9FLAO</name>
<dbReference type="PRINTS" id="PR01438">
    <property type="entry name" value="UNVRSLSTRESS"/>
</dbReference>
<comment type="caution">
    <text evidence="3">The sequence shown here is derived from an EMBL/GenBank/DDBJ whole genome shotgun (WGS) entry which is preliminary data.</text>
</comment>
<dbReference type="InterPro" id="IPR006015">
    <property type="entry name" value="Universal_stress_UspA"/>
</dbReference>
<proteinExistence type="inferred from homology"/>
<keyword evidence="4" id="KW-1185">Reference proteome</keyword>
<gene>
    <name evidence="3" type="ORF">ACFQ1U_05150</name>
</gene>
<reference evidence="4" key="1">
    <citation type="journal article" date="2019" name="Int. J. Syst. Evol. Microbiol.">
        <title>The Global Catalogue of Microorganisms (GCM) 10K type strain sequencing project: providing services to taxonomists for standard genome sequencing and annotation.</title>
        <authorList>
            <consortium name="The Broad Institute Genomics Platform"/>
            <consortium name="The Broad Institute Genome Sequencing Center for Infectious Disease"/>
            <person name="Wu L."/>
            <person name="Ma J."/>
        </authorList>
    </citation>
    <scope>NUCLEOTIDE SEQUENCE [LARGE SCALE GENOMIC DNA]</scope>
    <source>
        <strain evidence="4">CCUG 60527</strain>
    </source>
</reference>
<evidence type="ECO:0000313" key="3">
    <source>
        <dbReference type="EMBL" id="MFD0992584.1"/>
    </source>
</evidence>
<dbReference type="InterPro" id="IPR014729">
    <property type="entry name" value="Rossmann-like_a/b/a_fold"/>
</dbReference>
<dbReference type="InterPro" id="IPR006016">
    <property type="entry name" value="UspA"/>
</dbReference>
<comment type="similarity">
    <text evidence="1">Belongs to the universal stress protein A family.</text>
</comment>
<dbReference type="Pfam" id="PF00582">
    <property type="entry name" value="Usp"/>
    <property type="match status" value="1"/>
</dbReference>
<dbReference type="CDD" id="cd00293">
    <property type="entry name" value="USP-like"/>
    <property type="match status" value="1"/>
</dbReference>
<organism evidence="3 4">
    <name type="scientific">Tenacibaculum geojense</name>
    <dbReference type="NCBI Taxonomy" id="915352"/>
    <lineage>
        <taxon>Bacteria</taxon>
        <taxon>Pseudomonadati</taxon>
        <taxon>Bacteroidota</taxon>
        <taxon>Flavobacteriia</taxon>
        <taxon>Flavobacteriales</taxon>
        <taxon>Flavobacteriaceae</taxon>
        <taxon>Tenacibaculum</taxon>
    </lineage>
</organism>